<evidence type="ECO:0000256" key="1">
    <source>
        <dbReference type="SAM" id="MobiDB-lite"/>
    </source>
</evidence>
<keyword evidence="2" id="KW-0472">Membrane</keyword>
<dbReference type="InterPro" id="IPR010317">
    <property type="entry name" value="WxLIP_PGBD"/>
</dbReference>
<dbReference type="Proteomes" id="UP000007882">
    <property type="component" value="Chromosome"/>
</dbReference>
<dbReference type="OrthoDB" id="4336304at2"/>
<protein>
    <recommendedName>
        <fullName evidence="4">WxL Interacting Protein peptidoglycan binding domain-containing protein</fullName>
    </recommendedName>
</protein>
<gene>
    <name evidence="5" type="ordered locus">AMIS_28210</name>
</gene>
<evidence type="ECO:0000256" key="3">
    <source>
        <dbReference type="SAM" id="SignalP"/>
    </source>
</evidence>
<dbReference type="AlphaFoldDB" id="I0H4V4"/>
<dbReference type="STRING" id="512565.AMIS_28210"/>
<keyword evidence="6" id="KW-1185">Reference proteome</keyword>
<dbReference type="Pfam" id="PF06030">
    <property type="entry name" value="WxLIP_PGBD"/>
    <property type="match status" value="1"/>
</dbReference>
<reference evidence="5 6" key="1">
    <citation type="submission" date="2012-02" db="EMBL/GenBank/DDBJ databases">
        <title>Complete genome sequence of Actinoplanes missouriensis 431 (= NBRC 102363).</title>
        <authorList>
            <person name="Ohnishi Y."/>
            <person name="Ishikawa J."/>
            <person name="Sekine M."/>
            <person name="Hosoyama A."/>
            <person name="Harada T."/>
            <person name="Narita H."/>
            <person name="Hata T."/>
            <person name="Konno Y."/>
            <person name="Tutikane K."/>
            <person name="Fujita N."/>
            <person name="Horinouchi S."/>
            <person name="Hayakawa M."/>
        </authorList>
    </citation>
    <scope>NUCLEOTIDE SEQUENCE [LARGE SCALE GENOMIC DNA]</scope>
    <source>
        <strain evidence="6">ATCC 14538 / DSM 43046 / CBS 188.64 / JCM 3121 / NBRC 102363 / NCIMB 12654 / NRRL B-3342 / UNCC 431</strain>
    </source>
</reference>
<dbReference type="KEGG" id="ams:AMIS_28210"/>
<dbReference type="HOGENOM" id="CLU_051827_1_0_11"/>
<evidence type="ECO:0000259" key="4">
    <source>
        <dbReference type="Pfam" id="PF06030"/>
    </source>
</evidence>
<dbReference type="PATRIC" id="fig|512565.3.peg.2825"/>
<dbReference type="RefSeq" id="WP_014442936.1">
    <property type="nucleotide sequence ID" value="NC_017093.1"/>
</dbReference>
<organism evidence="5 6">
    <name type="scientific">Actinoplanes missouriensis (strain ATCC 14538 / DSM 43046 / CBS 188.64 / JCM 3121 / NBRC 102363 / NCIMB 12654 / NRRL B-3342 / UNCC 431)</name>
    <dbReference type="NCBI Taxonomy" id="512565"/>
    <lineage>
        <taxon>Bacteria</taxon>
        <taxon>Bacillati</taxon>
        <taxon>Actinomycetota</taxon>
        <taxon>Actinomycetes</taxon>
        <taxon>Micromonosporales</taxon>
        <taxon>Micromonosporaceae</taxon>
        <taxon>Actinoplanes</taxon>
    </lineage>
</organism>
<feature type="domain" description="WxL Interacting Protein peptidoglycan binding" evidence="4">
    <location>
        <begin position="48"/>
        <end position="140"/>
    </location>
</feature>
<feature type="transmembrane region" description="Helical" evidence="2">
    <location>
        <begin position="289"/>
        <end position="313"/>
    </location>
</feature>
<dbReference type="EMBL" id="AP012319">
    <property type="protein sequence ID" value="BAL88041.1"/>
    <property type="molecule type" value="Genomic_DNA"/>
</dbReference>
<sequence length="347" mass="36314">MRTRIAAILLAVAAALTPAPAQAAPADALTWSVTPSGPKGPNGRPALDYKLDPGATVTDHVAVTNHSKQPLTLRLYAQDAFTTANGGYDLRAGSAAPEDAGRWIKPRRDRLTVPATSRVVVPITVSVPDNATPGDHAAGVVASLLADTTDAAGNRVSVDHRVGTRAYLRVTGPLQPALTLRDVEIKAATTWNPLRLPRVTATFTIANTGNVRLSGAPAARIEGPFGWGGRTGAGTGFPEILPGGSLTSAITLDAIPALFRENLTIDVLPAPADGRPIDPAPVRAISEHALWLVPWPQLALLALAAVLVLAWLATRRRRGRRMRAALAAAEQRGREQASATPTKEGTP</sequence>
<evidence type="ECO:0000256" key="2">
    <source>
        <dbReference type="SAM" id="Phobius"/>
    </source>
</evidence>
<keyword evidence="2" id="KW-0812">Transmembrane</keyword>
<keyword evidence="3" id="KW-0732">Signal</keyword>
<dbReference type="eggNOG" id="COG1470">
    <property type="taxonomic scope" value="Bacteria"/>
</dbReference>
<feature type="chain" id="PRO_5003628563" description="WxL Interacting Protein peptidoglycan binding domain-containing protein" evidence="3">
    <location>
        <begin position="24"/>
        <end position="347"/>
    </location>
</feature>
<name>I0H4V4_ACTM4</name>
<feature type="region of interest" description="Disordered" evidence="1">
    <location>
        <begin position="324"/>
        <end position="347"/>
    </location>
</feature>
<accession>I0H4V4</accession>
<evidence type="ECO:0000313" key="6">
    <source>
        <dbReference type="Proteomes" id="UP000007882"/>
    </source>
</evidence>
<proteinExistence type="predicted"/>
<evidence type="ECO:0000313" key="5">
    <source>
        <dbReference type="EMBL" id="BAL88041.1"/>
    </source>
</evidence>
<feature type="signal peptide" evidence="3">
    <location>
        <begin position="1"/>
        <end position="23"/>
    </location>
</feature>
<keyword evidence="2" id="KW-1133">Transmembrane helix</keyword>